<dbReference type="InterPro" id="IPR023415">
    <property type="entry name" value="LDLR_class-A_CS"/>
</dbReference>
<sequence length="94" mass="10548">MPTCAPNYFHFHCTSTYYCIPWSWTCDGDNDCVNGSDEADCGTQLWNTNCLLDVGKDFSTAKNGDCIHDAWKCDREDDCGDNSDEDISLCPGRF</sequence>
<dbReference type="Pfam" id="PF00057">
    <property type="entry name" value="Ldl_recept_a"/>
    <property type="match status" value="2"/>
</dbReference>
<dbReference type="PROSITE" id="PS01209">
    <property type="entry name" value="LDLRA_1"/>
    <property type="match status" value="2"/>
</dbReference>
<dbReference type="InterPro" id="IPR051221">
    <property type="entry name" value="LDLR-related"/>
</dbReference>
<dbReference type="PRINTS" id="PR00261">
    <property type="entry name" value="LDLRECEPTOR"/>
</dbReference>
<dbReference type="SMART" id="SM00192">
    <property type="entry name" value="LDLa"/>
    <property type="match status" value="2"/>
</dbReference>
<dbReference type="GO" id="GO:0016324">
    <property type="term" value="C:apical plasma membrane"/>
    <property type="evidence" value="ECO:0007669"/>
    <property type="project" value="TreeGrafter"/>
</dbReference>
<dbReference type="PANTHER" id="PTHR22722:SF14">
    <property type="entry name" value="MEGALIN, ISOFORM A"/>
    <property type="match status" value="1"/>
</dbReference>
<dbReference type="OrthoDB" id="10017719at2759"/>
<evidence type="ECO:0000313" key="11">
    <source>
        <dbReference type="Proteomes" id="UP001152320"/>
    </source>
</evidence>
<evidence type="ECO:0000256" key="6">
    <source>
        <dbReference type="ARBA" id="ARBA00023157"/>
    </source>
</evidence>
<dbReference type="PANTHER" id="PTHR22722">
    <property type="entry name" value="LOW-DENSITY LIPOPROTEIN RECEPTOR-RELATED PROTEIN 2-RELATED"/>
    <property type="match status" value="1"/>
</dbReference>
<organism evidence="10 11">
    <name type="scientific">Holothuria leucospilota</name>
    <name type="common">Black long sea cucumber</name>
    <name type="synonym">Mertensiothuria leucospilota</name>
    <dbReference type="NCBI Taxonomy" id="206669"/>
    <lineage>
        <taxon>Eukaryota</taxon>
        <taxon>Metazoa</taxon>
        <taxon>Echinodermata</taxon>
        <taxon>Eleutherozoa</taxon>
        <taxon>Echinozoa</taxon>
        <taxon>Holothuroidea</taxon>
        <taxon>Aspidochirotacea</taxon>
        <taxon>Aspidochirotida</taxon>
        <taxon>Holothuriidae</taxon>
        <taxon>Holothuria</taxon>
    </lineage>
</organism>
<comment type="caution">
    <text evidence="10">The sequence shown here is derived from an EMBL/GenBank/DDBJ whole genome shotgun (WGS) entry which is preliminary data.</text>
</comment>
<dbReference type="InterPro" id="IPR002172">
    <property type="entry name" value="LDrepeatLR_classA_rpt"/>
</dbReference>
<proteinExistence type="predicted"/>
<evidence type="ECO:0000256" key="5">
    <source>
        <dbReference type="ARBA" id="ARBA00023136"/>
    </source>
</evidence>
<dbReference type="InterPro" id="IPR036055">
    <property type="entry name" value="LDL_receptor-like_sf"/>
</dbReference>
<protein>
    <submittedName>
        <fullName evidence="10">Prolow-density lipoprotein receptor-related protein 1</fullName>
    </submittedName>
</protein>
<evidence type="ECO:0000256" key="2">
    <source>
        <dbReference type="ARBA" id="ARBA00022692"/>
    </source>
</evidence>
<comment type="caution">
    <text evidence="9">Lacks conserved residue(s) required for the propagation of feature annotation.</text>
</comment>
<dbReference type="GO" id="GO:0042562">
    <property type="term" value="F:hormone binding"/>
    <property type="evidence" value="ECO:0007669"/>
    <property type="project" value="TreeGrafter"/>
</dbReference>
<keyword evidence="5" id="KW-0472">Membrane</keyword>
<evidence type="ECO:0000256" key="9">
    <source>
        <dbReference type="PROSITE-ProRule" id="PRU00124"/>
    </source>
</evidence>
<evidence type="ECO:0000256" key="4">
    <source>
        <dbReference type="ARBA" id="ARBA00022989"/>
    </source>
</evidence>
<name>A0A9Q1HL27_HOLLE</name>
<keyword evidence="7 10" id="KW-0675">Receptor</keyword>
<evidence type="ECO:0000256" key="7">
    <source>
        <dbReference type="ARBA" id="ARBA00023170"/>
    </source>
</evidence>
<dbReference type="EMBL" id="JAIZAY010000001">
    <property type="protein sequence ID" value="KAJ8049875.1"/>
    <property type="molecule type" value="Genomic_DNA"/>
</dbReference>
<reference evidence="10" key="1">
    <citation type="submission" date="2021-10" db="EMBL/GenBank/DDBJ databases">
        <title>Tropical sea cucumber genome reveals ecological adaptation and Cuvierian tubules defense mechanism.</title>
        <authorList>
            <person name="Chen T."/>
        </authorList>
    </citation>
    <scope>NUCLEOTIDE SEQUENCE</scope>
    <source>
        <strain evidence="10">Nanhai2018</strain>
        <tissue evidence="10">Muscle</tissue>
    </source>
</reference>
<dbReference type="PROSITE" id="PS50068">
    <property type="entry name" value="LDLRA_2"/>
    <property type="match status" value="2"/>
</dbReference>
<dbReference type="GO" id="GO:0043235">
    <property type="term" value="C:receptor complex"/>
    <property type="evidence" value="ECO:0007669"/>
    <property type="project" value="TreeGrafter"/>
</dbReference>
<keyword evidence="11" id="KW-1185">Reference proteome</keyword>
<keyword evidence="10" id="KW-0449">Lipoprotein</keyword>
<feature type="disulfide bond" evidence="9">
    <location>
        <begin position="26"/>
        <end position="41"/>
    </location>
</feature>
<keyword evidence="2" id="KW-0812">Transmembrane</keyword>
<keyword evidence="3" id="KW-0677">Repeat</keyword>
<dbReference type="Gene3D" id="4.10.400.10">
    <property type="entry name" value="Low-density Lipoprotein Receptor"/>
    <property type="match status" value="2"/>
</dbReference>
<evidence type="ECO:0000256" key="3">
    <source>
        <dbReference type="ARBA" id="ARBA00022737"/>
    </source>
</evidence>
<evidence type="ECO:0000313" key="10">
    <source>
        <dbReference type="EMBL" id="KAJ8049875.1"/>
    </source>
</evidence>
<accession>A0A9Q1HL27</accession>
<gene>
    <name evidence="10" type="ORF">HOLleu_02804</name>
</gene>
<evidence type="ECO:0000256" key="1">
    <source>
        <dbReference type="ARBA" id="ARBA00004167"/>
    </source>
</evidence>
<dbReference type="GO" id="GO:0006898">
    <property type="term" value="P:receptor-mediated endocytosis"/>
    <property type="evidence" value="ECO:0007669"/>
    <property type="project" value="TreeGrafter"/>
</dbReference>
<keyword evidence="8" id="KW-0325">Glycoprotein</keyword>
<keyword evidence="6 9" id="KW-1015">Disulfide bond</keyword>
<dbReference type="Proteomes" id="UP001152320">
    <property type="component" value="Chromosome 1"/>
</dbReference>
<dbReference type="CDD" id="cd00112">
    <property type="entry name" value="LDLa"/>
    <property type="match status" value="2"/>
</dbReference>
<comment type="subcellular location">
    <subcellularLocation>
        <location evidence="1">Membrane</location>
        <topology evidence="1">Single-pass membrane protein</topology>
    </subcellularLocation>
</comment>
<keyword evidence="4" id="KW-1133">Transmembrane helix</keyword>
<dbReference type="SUPFAM" id="SSF57424">
    <property type="entry name" value="LDL receptor-like module"/>
    <property type="match status" value="2"/>
</dbReference>
<evidence type="ECO:0000256" key="8">
    <source>
        <dbReference type="ARBA" id="ARBA00023180"/>
    </source>
</evidence>
<dbReference type="AlphaFoldDB" id="A0A9Q1HL27"/>